<evidence type="ECO:0000313" key="4">
    <source>
        <dbReference type="Proteomes" id="UP000004931"/>
    </source>
</evidence>
<feature type="domain" description="Phospholipase D N-terminal" evidence="2">
    <location>
        <begin position="40"/>
        <end position="127"/>
    </location>
</feature>
<dbReference type="PANTHER" id="PTHR43606">
    <property type="entry name" value="PHOSPHATASE, PUTATIVE (AFU_ORTHOLOGUE AFUA_6G08710)-RELATED"/>
    <property type="match status" value="1"/>
</dbReference>
<dbReference type="AlphaFoldDB" id="A0Y9Z6"/>
<reference evidence="3 4" key="1">
    <citation type="journal article" date="2010" name="J. Bacteriol.">
        <title>Genome sequence of the oligotrophic marine Gammaproteobacterium HTCC2143, isolated from the Oregon Coast.</title>
        <authorList>
            <person name="Oh H.M."/>
            <person name="Kang I."/>
            <person name="Ferriera S."/>
            <person name="Giovannoni S.J."/>
            <person name="Cho J.C."/>
        </authorList>
    </citation>
    <scope>NUCLEOTIDE SEQUENCE [LARGE SCALE GENOMIC DNA]</scope>
    <source>
        <strain evidence="3 4">HTCC2143</strain>
    </source>
</reference>
<dbReference type="InterPro" id="IPR029052">
    <property type="entry name" value="Metallo-depent_PP-like"/>
</dbReference>
<sequence>MGVSRRKFIGGALGASVVAPALGGCSTESIRSTSISHFSHGVASGDPLQDRVIIWTRVTTEETSVEVSWELAKDEGFEQLMASGTMLTNASRDYTVKVDVTGLQSGSSYYYRFFCNNRSSAVGRTRTLPDGKPEKFVMAAVSCSNFPAGYFNVYYHLANRDDVDVVLHLGDYIYEYANGEYGDGAPLGRVPKPNKECIVLDDYRQRYACYREDQDLQAVHARHPFILVWDDHEFANNAWIKGAENHSESEGSWENRRAVATKAYFEWMPIRDSVSDRQQRIYRSFHAGDLFDLIMLDTRVIGRDEQIDKAHKDDLTSAERSLLGTQQEYWLAGELSASKQHQTLWRVFGQQMVIAPVVGSDGEVINTDAWDGYPAARQRFLKQLKDEKITNNVVLTGDVHSSWANDVAENPFDPNSYNPETGEGALAVEFVTPAVSSPSPISPQEKAEQTARDLVASHPHIKYVDLFQRGYMVLDINRSSVTNSWYHLDTVLSRPGKEYLSKQYRVALNKPGLSKVE</sequence>
<dbReference type="SUPFAM" id="SSF56300">
    <property type="entry name" value="Metallo-dependent phosphatases"/>
    <property type="match status" value="1"/>
</dbReference>
<comment type="caution">
    <text evidence="3">The sequence shown here is derived from an EMBL/GenBank/DDBJ whole genome shotgun (WGS) entry which is preliminary data.</text>
</comment>
<keyword evidence="4" id="KW-1185">Reference proteome</keyword>
<dbReference type="InterPro" id="IPR018946">
    <property type="entry name" value="PhoD-like_MPP"/>
</dbReference>
<evidence type="ECO:0000259" key="2">
    <source>
        <dbReference type="Pfam" id="PF16655"/>
    </source>
</evidence>
<dbReference type="CDD" id="cd07389">
    <property type="entry name" value="MPP_PhoD"/>
    <property type="match status" value="1"/>
</dbReference>
<dbReference type="InterPro" id="IPR032093">
    <property type="entry name" value="PhoD_N"/>
</dbReference>
<dbReference type="Proteomes" id="UP000004931">
    <property type="component" value="Unassembled WGS sequence"/>
</dbReference>
<proteinExistence type="predicted"/>
<dbReference type="Pfam" id="PF09423">
    <property type="entry name" value="PhoD"/>
    <property type="match status" value="1"/>
</dbReference>
<evidence type="ECO:0000313" key="3">
    <source>
        <dbReference type="EMBL" id="EAW32950.1"/>
    </source>
</evidence>
<dbReference type="PROSITE" id="PS51257">
    <property type="entry name" value="PROKAR_LIPOPROTEIN"/>
    <property type="match status" value="1"/>
</dbReference>
<dbReference type="eggNOG" id="COG3540">
    <property type="taxonomic scope" value="Bacteria"/>
</dbReference>
<organism evidence="3 4">
    <name type="scientific">marine gamma proteobacterium HTCC2143</name>
    <dbReference type="NCBI Taxonomy" id="247633"/>
    <lineage>
        <taxon>Bacteria</taxon>
        <taxon>Pseudomonadati</taxon>
        <taxon>Pseudomonadota</taxon>
        <taxon>Gammaproteobacteria</taxon>
        <taxon>Cellvibrionales</taxon>
        <taxon>Spongiibacteraceae</taxon>
        <taxon>BD1-7 clade</taxon>
    </lineage>
</organism>
<dbReference type="PANTHER" id="PTHR43606:SF7">
    <property type="entry name" value="PHOSPHATASE, PUTATIVE (AFU_ORTHOLOGUE AFUA_6G08710)-RELATED"/>
    <property type="match status" value="1"/>
</dbReference>
<dbReference type="EMBL" id="AAVT01000001">
    <property type="protein sequence ID" value="EAW32950.1"/>
    <property type="molecule type" value="Genomic_DNA"/>
</dbReference>
<evidence type="ECO:0000259" key="1">
    <source>
        <dbReference type="Pfam" id="PF09423"/>
    </source>
</evidence>
<dbReference type="InterPro" id="IPR038607">
    <property type="entry name" value="PhoD-like_sf"/>
</dbReference>
<feature type="domain" description="PhoD-like phosphatase metallophosphatase" evidence="1">
    <location>
        <begin position="138"/>
        <end position="485"/>
    </location>
</feature>
<dbReference type="Pfam" id="PF16655">
    <property type="entry name" value="PhoD_N"/>
    <property type="match status" value="1"/>
</dbReference>
<dbReference type="Gene3D" id="3.60.21.70">
    <property type="entry name" value="PhoD-like phosphatase"/>
    <property type="match status" value="1"/>
</dbReference>
<dbReference type="InterPro" id="IPR052900">
    <property type="entry name" value="Phospholipid_Metab_Enz"/>
</dbReference>
<dbReference type="STRING" id="247633.GP2143_16881"/>
<protein>
    <submittedName>
        <fullName evidence="3">Alkaline phosphatase, putative</fullName>
    </submittedName>
</protein>
<gene>
    <name evidence="3" type="ORF">GP2143_16881</name>
</gene>
<dbReference type="OrthoDB" id="327733at2"/>
<dbReference type="Gene3D" id="2.60.40.380">
    <property type="entry name" value="Purple acid phosphatase-like, N-terminal"/>
    <property type="match status" value="1"/>
</dbReference>
<accession>A0Y9Z6</accession>
<name>A0Y9Z6_9GAMM</name>